<dbReference type="GO" id="GO:0006355">
    <property type="term" value="P:regulation of DNA-templated transcription"/>
    <property type="evidence" value="ECO:0007669"/>
    <property type="project" value="InterPro"/>
</dbReference>
<evidence type="ECO:0000313" key="7">
    <source>
        <dbReference type="EMBL" id="POP42241.1"/>
    </source>
</evidence>
<evidence type="ECO:0000313" key="6">
    <source>
        <dbReference type="EMBL" id="POP40797.1"/>
    </source>
</evidence>
<name>A0A2P5GHS8_9ENTR</name>
<evidence type="ECO:0000313" key="9">
    <source>
        <dbReference type="Proteomes" id="UP000247005"/>
    </source>
</evidence>
<dbReference type="NCBIfam" id="NF008723">
    <property type="entry name" value="PRK11718.1"/>
    <property type="match status" value="1"/>
</dbReference>
<dbReference type="EMBL" id="PQGD01000031">
    <property type="protein sequence ID" value="POP42241.1"/>
    <property type="molecule type" value="Genomic_DNA"/>
</dbReference>
<dbReference type="AlphaFoldDB" id="A0A2P5GHS8"/>
<dbReference type="Gene3D" id="1.20.120.1370">
    <property type="entry name" value="Regulator of RNA polymerase sigma(70) subunit, domain 4"/>
    <property type="match status" value="1"/>
</dbReference>
<evidence type="ECO:0000256" key="4">
    <source>
        <dbReference type="HAMAP-Rule" id="MF_01181"/>
    </source>
</evidence>
<dbReference type="GO" id="GO:0005737">
    <property type="term" value="C:cytoplasm"/>
    <property type="evidence" value="ECO:0007669"/>
    <property type="project" value="UniProtKB-SubCell"/>
</dbReference>
<comment type="subunit">
    <text evidence="4">Interacts with RpoD.</text>
</comment>
<evidence type="ECO:0000256" key="5">
    <source>
        <dbReference type="RuleBase" id="RU004409"/>
    </source>
</evidence>
<comment type="subcellular location">
    <subcellularLocation>
        <location evidence="4">Cytoplasm</location>
    </subcellularLocation>
</comment>
<dbReference type="Proteomes" id="UP000237073">
    <property type="component" value="Unassembled WGS sequence"/>
</dbReference>
<evidence type="ECO:0000313" key="8">
    <source>
        <dbReference type="Proteomes" id="UP000237073"/>
    </source>
</evidence>
<dbReference type="InterPro" id="IPR007448">
    <property type="entry name" value="Sigma70_reg_Rsd_AlgQ"/>
</dbReference>
<proteinExistence type="inferred from homology"/>
<dbReference type="HAMAP" id="MF_01181">
    <property type="entry name" value="Rsd"/>
    <property type="match status" value="1"/>
</dbReference>
<organism evidence="7 9">
    <name type="scientific">Superficieibacter electus</name>
    <dbReference type="NCBI Taxonomy" id="2022662"/>
    <lineage>
        <taxon>Bacteria</taxon>
        <taxon>Pseudomonadati</taxon>
        <taxon>Pseudomonadota</taxon>
        <taxon>Gammaproteobacteria</taxon>
        <taxon>Enterobacterales</taxon>
        <taxon>Enterobacteriaceae</taxon>
        <taxon>Superficieibacter</taxon>
    </lineage>
</organism>
<comment type="similarity">
    <text evidence="4 5">Belongs to the Rsd/AlgQ family.</text>
</comment>
<dbReference type="InterPro" id="IPR023785">
    <property type="entry name" value="Sigma70_reg_Rsd"/>
</dbReference>
<keyword evidence="3 4" id="KW-0804">Transcription</keyword>
<comment type="caution">
    <text evidence="7">The sequence shown here is derived from an EMBL/GenBank/DDBJ whole genome shotgun (WGS) entry which is preliminary data.</text>
</comment>
<comment type="function">
    <text evidence="4">Binds RpoD and negatively regulates RpoD-mediated transcription activation by preventing the interaction between the primary sigma factor RpoD with the catalytic core of the RNA polymerase and with promoter DNA. May be involved in replacement of the RNA polymerase sigma subunit from RpoD to RpoS during the transition from exponential growth to the stationary phase.</text>
</comment>
<reference evidence="8 9" key="1">
    <citation type="submission" date="2018-01" db="EMBL/GenBank/DDBJ databases">
        <title>Superficieibacter electus gen. nov., sp. nov., an extended-spectrum beta-lactamase possessing member of the Enterobacteriaceae family, isolated from intensive care unit surfaces.</title>
        <authorList>
            <person name="Potter R.F."/>
            <person name="D'Souza A.W."/>
        </authorList>
    </citation>
    <scope>NUCLEOTIDE SEQUENCE [LARGE SCALE GENOMIC DNA]</scope>
    <source>
        <strain evidence="7 9">BP-1</strain>
        <strain evidence="6 8">BP-2</strain>
    </source>
</reference>
<protein>
    <recommendedName>
        <fullName evidence="4">Regulator of sigma D</fullName>
    </recommendedName>
</protein>
<keyword evidence="2 4" id="KW-0805">Transcription regulation</keyword>
<accession>A0A2P5GHS8</accession>
<dbReference type="EMBL" id="PQGE01000035">
    <property type="protein sequence ID" value="POP40797.1"/>
    <property type="molecule type" value="Genomic_DNA"/>
</dbReference>
<keyword evidence="1 4" id="KW-0963">Cytoplasm</keyword>
<sequence>MLNHLERLTERVGGSNELVDRWLQVRKQLLVAYYNLVGLKPGKESVTQLDEKALDNFCHNLVEYLSAGHFSIYERIISEMEGASPLIAATKLYPLLEENTQVIMGYYDSSLENAIDHDNYLEFQQALSGIGESLAARFTLEDKLIQLAFENNLKESANDETNIARPA</sequence>
<dbReference type="Proteomes" id="UP000247005">
    <property type="component" value="Unassembled WGS sequence"/>
</dbReference>
<keyword evidence="8" id="KW-1185">Reference proteome</keyword>
<dbReference type="InterPro" id="IPR038309">
    <property type="entry name" value="Rsd/AlgQ_sf"/>
</dbReference>
<dbReference type="RefSeq" id="WP_103678659.1">
    <property type="nucleotide sequence ID" value="NZ_PQGD01000031.1"/>
</dbReference>
<dbReference type="PIRSF" id="PIRSF016548">
    <property type="entry name" value="Rsd_AlgQ"/>
    <property type="match status" value="1"/>
</dbReference>
<evidence type="ECO:0000256" key="1">
    <source>
        <dbReference type="ARBA" id="ARBA00022490"/>
    </source>
</evidence>
<dbReference type="Pfam" id="PF04353">
    <property type="entry name" value="Rsd_AlgQ"/>
    <property type="match status" value="1"/>
</dbReference>
<gene>
    <name evidence="4" type="primary">rsd</name>
    <name evidence="7" type="ORF">CHU32_25210</name>
    <name evidence="6" type="ORF">CHU33_25465</name>
</gene>
<evidence type="ECO:0000256" key="3">
    <source>
        <dbReference type="ARBA" id="ARBA00023163"/>
    </source>
</evidence>
<evidence type="ECO:0000256" key="2">
    <source>
        <dbReference type="ARBA" id="ARBA00023015"/>
    </source>
</evidence>
<dbReference type="OrthoDB" id="5567237at2"/>